<dbReference type="AlphaFoldDB" id="A0A939DD29"/>
<comment type="caution">
    <text evidence="1">The sequence shown here is derived from an EMBL/GenBank/DDBJ whole genome shotgun (WGS) entry which is preliminary data.</text>
</comment>
<dbReference type="Proteomes" id="UP000664303">
    <property type="component" value="Unassembled WGS sequence"/>
</dbReference>
<protein>
    <submittedName>
        <fullName evidence="1">Amidoligase family protein</fullName>
    </submittedName>
</protein>
<sequence length="339" mass="38731">MNTRCDDNYRAGLWPLPPRTRTSAGGMRRVGVEIEFAGLAIERIAELVVAELGGRAHVISPYEQQVAGTVLGDIGLELDYSYLKRLGRERDPTAEVNELDQLGESLLKLLAEQVVPYEIVTAPIAMSGLWRLGELLTRLRLAGARGTNHAPIYAFGLHLNHEMPDLSAATILAYLRAFLCLYEWLLERSHVNLSRRLTPYIDPFPRDYVKRVIAEDYAPDLAGLIDDYLRYNPTRNRALDLLPLFSHIDPERVRAVVDDDRVKARPALHYRLPNCQVDEPNWSLARPWRDWLQVEVLACDPSRLERIRRGYRRHLNGPVGGLFQDWPEACSRWLLPELL</sequence>
<evidence type="ECO:0000313" key="1">
    <source>
        <dbReference type="EMBL" id="MBN7795998.1"/>
    </source>
</evidence>
<dbReference type="RefSeq" id="WP_206559449.1">
    <property type="nucleotide sequence ID" value="NZ_JAFKCZ010000004.1"/>
</dbReference>
<dbReference type="Pfam" id="PF12224">
    <property type="entry name" value="Amidoligase_2"/>
    <property type="match status" value="1"/>
</dbReference>
<reference evidence="1" key="1">
    <citation type="submission" date="2021-02" db="EMBL/GenBank/DDBJ databases">
        <title>PHA producing bacteria isolated from coastal sediment in Guangdong, Shenzhen.</title>
        <authorList>
            <person name="Zheng W."/>
            <person name="Yu S."/>
            <person name="Huang Y."/>
        </authorList>
    </citation>
    <scope>NUCLEOTIDE SEQUENCE</scope>
    <source>
        <strain evidence="1">TN14-10</strain>
    </source>
</reference>
<proteinExistence type="predicted"/>
<gene>
    <name evidence="1" type="ORF">JYP50_05330</name>
</gene>
<keyword evidence="2" id="KW-1185">Reference proteome</keyword>
<evidence type="ECO:0000313" key="2">
    <source>
        <dbReference type="Proteomes" id="UP000664303"/>
    </source>
</evidence>
<name>A0A939DD29_9GAMM</name>
<dbReference type="InterPro" id="IPR022025">
    <property type="entry name" value="Amidoligase_2"/>
</dbReference>
<organism evidence="1 2">
    <name type="scientific">Parahaliea mediterranea</name>
    <dbReference type="NCBI Taxonomy" id="651086"/>
    <lineage>
        <taxon>Bacteria</taxon>
        <taxon>Pseudomonadati</taxon>
        <taxon>Pseudomonadota</taxon>
        <taxon>Gammaproteobacteria</taxon>
        <taxon>Cellvibrionales</taxon>
        <taxon>Halieaceae</taxon>
        <taxon>Parahaliea</taxon>
    </lineage>
</organism>
<dbReference type="EMBL" id="JAFKCZ010000004">
    <property type="protein sequence ID" value="MBN7795998.1"/>
    <property type="molecule type" value="Genomic_DNA"/>
</dbReference>
<accession>A0A939DD29</accession>